<dbReference type="AlphaFoldDB" id="R6CCG8"/>
<reference evidence="2" key="1">
    <citation type="submission" date="2012-11" db="EMBL/GenBank/DDBJ databases">
        <title>Dependencies among metagenomic species, viruses, plasmids and units of genetic variation.</title>
        <authorList>
            <person name="Nielsen H.B."/>
            <person name="Almeida M."/>
            <person name="Juncker A.S."/>
            <person name="Rasmussen S."/>
            <person name="Li J."/>
            <person name="Sunagawa S."/>
            <person name="Plichta D."/>
            <person name="Gautier L."/>
            <person name="Le Chatelier E."/>
            <person name="Peletier E."/>
            <person name="Bonde I."/>
            <person name="Nielsen T."/>
            <person name="Manichanh C."/>
            <person name="Arumugam M."/>
            <person name="Batto J."/>
            <person name="Santos M.B.Q.D."/>
            <person name="Blom N."/>
            <person name="Borruel N."/>
            <person name="Burgdorf K.S."/>
            <person name="Boumezbeur F."/>
            <person name="Casellas F."/>
            <person name="Dore J."/>
            <person name="Guarner F."/>
            <person name="Hansen T."/>
            <person name="Hildebrand F."/>
            <person name="Kaas R.S."/>
            <person name="Kennedy S."/>
            <person name="Kristiansen K."/>
            <person name="Kultima J.R."/>
            <person name="Leonard P."/>
            <person name="Levenez F."/>
            <person name="Lund O."/>
            <person name="Moumen B."/>
            <person name="Le Paslier D."/>
            <person name="Pons N."/>
            <person name="Pedersen O."/>
            <person name="Prifti E."/>
            <person name="Qin J."/>
            <person name="Raes J."/>
            <person name="Tap J."/>
            <person name="Tims S."/>
            <person name="Ussery D.W."/>
            <person name="Yamada T."/>
            <person name="MetaHit consortium"/>
            <person name="Renault P."/>
            <person name="Sicheritz-Ponten T."/>
            <person name="Bork P."/>
            <person name="Wang J."/>
            <person name="Brunak S."/>
            <person name="Ehrlich S.D."/>
        </authorList>
    </citation>
    <scope>NUCLEOTIDE SEQUENCE [LARGE SCALE GENOMIC DNA]</scope>
</reference>
<organism evidence="2 3">
    <name type="scientific">Phocaeicola coprocola CAG:162</name>
    <dbReference type="NCBI Taxonomy" id="1263040"/>
    <lineage>
        <taxon>Bacteria</taxon>
        <taxon>Pseudomonadati</taxon>
        <taxon>Bacteroidota</taxon>
        <taxon>Bacteroidia</taxon>
        <taxon>Bacteroidales</taxon>
        <taxon>Bacteroidaceae</taxon>
        <taxon>Phocaeicola</taxon>
    </lineage>
</organism>
<name>R6CCG8_9BACT</name>
<comment type="caution">
    <text evidence="2">The sequence shown here is derived from an EMBL/GenBank/DDBJ whole genome shotgun (WGS) entry which is preliminary data.</text>
</comment>
<dbReference type="EMBL" id="CBCJ010000237">
    <property type="protein sequence ID" value="CDA73310.1"/>
    <property type="molecule type" value="Genomic_DNA"/>
</dbReference>
<dbReference type="Proteomes" id="UP000018362">
    <property type="component" value="Unassembled WGS sequence"/>
</dbReference>
<evidence type="ECO:0000313" key="3">
    <source>
        <dbReference type="Proteomes" id="UP000018362"/>
    </source>
</evidence>
<accession>R6CCG8</accession>
<dbReference type="PANTHER" id="PTHR43685">
    <property type="entry name" value="GLYCOSYLTRANSFERASE"/>
    <property type="match status" value="1"/>
</dbReference>
<dbReference type="Pfam" id="PF00535">
    <property type="entry name" value="Glycos_transf_2"/>
    <property type="match status" value="1"/>
</dbReference>
<dbReference type="Gene3D" id="3.90.550.10">
    <property type="entry name" value="Spore Coat Polysaccharide Biosynthesis Protein SpsA, Chain A"/>
    <property type="match status" value="1"/>
</dbReference>
<dbReference type="InterPro" id="IPR029044">
    <property type="entry name" value="Nucleotide-diphossugar_trans"/>
</dbReference>
<dbReference type="Gene3D" id="3.40.50.2000">
    <property type="entry name" value="Glycogen Phosphorylase B"/>
    <property type="match status" value="1"/>
</dbReference>
<dbReference type="InterPro" id="IPR001173">
    <property type="entry name" value="Glyco_trans_2-like"/>
</dbReference>
<gene>
    <name evidence="2" type="ORF">BN509_00885</name>
</gene>
<dbReference type="InterPro" id="IPR050834">
    <property type="entry name" value="Glycosyltransf_2"/>
</dbReference>
<sequence>MRHTGFSIIMPTYNQAAFIRRAIASLQRQTYSEWELIIVNDGSTDDTELYISDYLQSLKIIYIRNEENTGLGHAVNQALEQANYEYIAYLPSDDYYDDTHLETLKAKLDESTDIVLAFSGVRYDASEAPGILAYQSTYGIRMDYNLLMVQTAHRNTSDRWTEREECVSEDLFFTFWRKLTDKGIFVPTKQVTCEWTNHPNQRHKITGEQYGGGLNKYRQYYQVKHPIRFRTTHYKTISEPEIYAPYRKEILPCKDSLKILLVGELAYNPERMYAFEEAGHQLYGLWAKPRFCYSTVGPLPFGHIKDIPYECWQERICEIRPDIIYAQLSTGAIDIAYEVLKANMGIPFVWHFKEGPHEAMKAGLWDKLIDLYTYADGRIYLNDVIKDWFQLFIPNYVKSVPTYVLDGDLPKADCFYSGTFAEKLSATDGAVHTVVTGRMIGLSPGELRALADANIHVHVYNENYISDSLVMSKFHKAAPDHFHIHNHCSQLQWVNEFSKYDAGWLHSYDSFNEKNLLRANWSDLNLPARINTLAAAGIPMILKLNENHVTAMREYVGKRGMGIFYNTIHELISQLKNRSVISQTEHNVRSHRMEFTFDYHVPDLICFFREVIETVNRNRK</sequence>
<evidence type="ECO:0000259" key="1">
    <source>
        <dbReference type="Pfam" id="PF00535"/>
    </source>
</evidence>
<evidence type="ECO:0000313" key="2">
    <source>
        <dbReference type="EMBL" id="CDA73310.1"/>
    </source>
</evidence>
<protein>
    <recommendedName>
        <fullName evidence="1">Glycosyltransferase 2-like domain-containing protein</fullName>
    </recommendedName>
</protein>
<feature type="domain" description="Glycosyltransferase 2-like" evidence="1">
    <location>
        <begin position="7"/>
        <end position="126"/>
    </location>
</feature>
<proteinExistence type="predicted"/>
<dbReference type="PANTHER" id="PTHR43685:SF2">
    <property type="entry name" value="GLYCOSYLTRANSFERASE 2-LIKE DOMAIN-CONTAINING PROTEIN"/>
    <property type="match status" value="1"/>
</dbReference>
<dbReference type="SUPFAM" id="SSF53448">
    <property type="entry name" value="Nucleotide-diphospho-sugar transferases"/>
    <property type="match status" value="1"/>
</dbReference>
<dbReference type="CDD" id="cd00761">
    <property type="entry name" value="Glyco_tranf_GTA_type"/>
    <property type="match status" value="1"/>
</dbReference>
<dbReference type="RefSeq" id="WP_022125358.1">
    <property type="nucleotide sequence ID" value="NZ_FR880917.1"/>
</dbReference>